<keyword evidence="2" id="KW-0732">Signal</keyword>
<dbReference type="InterPro" id="IPR002509">
    <property type="entry name" value="NODB_dom"/>
</dbReference>
<evidence type="ECO:0000259" key="4">
    <source>
        <dbReference type="Pfam" id="PF01522"/>
    </source>
</evidence>
<keyword evidence="6" id="KW-1185">Reference proteome</keyword>
<dbReference type="PANTHER" id="PTHR34216">
    <property type="match status" value="1"/>
</dbReference>
<gene>
    <name evidence="5" type="ORF">O4213_17635</name>
</gene>
<keyword evidence="3" id="KW-1133">Transmembrane helix</keyword>
<keyword evidence="3" id="KW-0812">Transmembrane</keyword>
<dbReference type="InterPro" id="IPR011330">
    <property type="entry name" value="Glyco_hydro/deAcase_b/a-brl"/>
</dbReference>
<organism evidence="5 6">
    <name type="scientific">Gordonia rubripertincta</name>
    <name type="common">Rhodococcus corallinus</name>
    <dbReference type="NCBI Taxonomy" id="36822"/>
    <lineage>
        <taxon>Bacteria</taxon>
        <taxon>Bacillati</taxon>
        <taxon>Actinomycetota</taxon>
        <taxon>Actinomycetes</taxon>
        <taxon>Mycobacteriales</taxon>
        <taxon>Gordoniaceae</taxon>
        <taxon>Gordonia</taxon>
    </lineage>
</organism>
<comment type="subcellular location">
    <subcellularLocation>
        <location evidence="1">Secreted</location>
    </subcellularLocation>
</comment>
<dbReference type="EMBL" id="JAPWIE010000005">
    <property type="protein sequence ID" value="MCZ4551816.1"/>
    <property type="molecule type" value="Genomic_DNA"/>
</dbReference>
<dbReference type="Proteomes" id="UP001067235">
    <property type="component" value="Unassembled WGS sequence"/>
</dbReference>
<evidence type="ECO:0000313" key="5">
    <source>
        <dbReference type="EMBL" id="MCZ4551816.1"/>
    </source>
</evidence>
<evidence type="ECO:0000256" key="3">
    <source>
        <dbReference type="SAM" id="Phobius"/>
    </source>
</evidence>
<accession>A0ABT4N0K0</accession>
<keyword evidence="3" id="KW-0472">Membrane</keyword>
<sequence>MTLLERHRAATAQAHITRSHGAALMPELGPPTPRGHVGHRFTALIVRVLAIGVVVSLVASAVGIWWWQKYIGLREDTAAPTFTSEDTALYAGWAAENTGRLGAGFGAAPLVLTYHDISTDPEAGEYVITPEAFAAQMKMLHTAGYRTLTGEQYTDYLMGTSTPPEQSVVITFDDGTSGLYKYADTILDDYGFSAVSFLITSSVSTRQPYYLTWQQINRMNDSGRWSFQSHTDDLHYRTTENGQLLPTMAAHETFNGHVEDDAQFRDRMLLDVAASEQKFADHDLPAPQLFSYPFSAPSSRISNSAVEISSQIIRDHYAAAFTNQSHAIAPAPVTSEQVTPLERLEIKRGDTERQLFDRMRGAQTLPVAAMDPVAVDSSWLEPGRYFRGPVDDSELASGIVRFDADTLTYTEALWAAQRTDQWTNYTLTGTAIDIRRGMSTGLRVRTGSGTDQSVRLMVSRDRATVTDSANRTLASKAIRAGATHRVKVTVSPQETRIWVDGAVVATVPSRDGRGGFSVIGSRTAAAQPFPAWTDLQIEPR</sequence>
<evidence type="ECO:0000256" key="2">
    <source>
        <dbReference type="ARBA" id="ARBA00022729"/>
    </source>
</evidence>
<protein>
    <submittedName>
        <fullName evidence="5">Polysaccharide deacetylase family protein</fullName>
    </submittedName>
</protein>
<dbReference type="PANTHER" id="PTHR34216:SF3">
    <property type="entry name" value="POLY-BETA-1,6-N-ACETYL-D-GLUCOSAMINE N-DEACETYLASE"/>
    <property type="match status" value="1"/>
</dbReference>
<dbReference type="SUPFAM" id="SSF88713">
    <property type="entry name" value="Glycoside hydrolase/deacetylase"/>
    <property type="match status" value="1"/>
</dbReference>
<dbReference type="RefSeq" id="WP_301572714.1">
    <property type="nucleotide sequence ID" value="NZ_JAPWIE010000005.1"/>
</dbReference>
<feature type="transmembrane region" description="Helical" evidence="3">
    <location>
        <begin position="44"/>
        <end position="67"/>
    </location>
</feature>
<proteinExistence type="predicted"/>
<evidence type="ECO:0000313" key="6">
    <source>
        <dbReference type="Proteomes" id="UP001067235"/>
    </source>
</evidence>
<dbReference type="Gene3D" id="3.20.20.370">
    <property type="entry name" value="Glycoside hydrolase/deacetylase"/>
    <property type="match status" value="1"/>
</dbReference>
<comment type="caution">
    <text evidence="5">The sequence shown here is derived from an EMBL/GenBank/DDBJ whole genome shotgun (WGS) entry which is preliminary data.</text>
</comment>
<dbReference type="InterPro" id="IPR051398">
    <property type="entry name" value="Polysacch_Deacetylase"/>
</dbReference>
<evidence type="ECO:0000256" key="1">
    <source>
        <dbReference type="ARBA" id="ARBA00004613"/>
    </source>
</evidence>
<dbReference type="Pfam" id="PF01522">
    <property type="entry name" value="Polysacc_deac_1"/>
    <property type="match status" value="1"/>
</dbReference>
<name>A0ABT4N0K0_GORRU</name>
<reference evidence="5" key="1">
    <citation type="submission" date="2022-12" db="EMBL/GenBank/DDBJ databases">
        <authorList>
            <person name="Krivoruchko A.V."/>
            <person name="Elkin A."/>
        </authorList>
    </citation>
    <scope>NUCLEOTIDE SEQUENCE</scope>
    <source>
        <strain evidence="5">IEGM 1388</strain>
    </source>
</reference>
<feature type="domain" description="NodB homology" evidence="4">
    <location>
        <begin position="162"/>
        <end position="305"/>
    </location>
</feature>